<accession>A0A1J4JYF3</accession>
<dbReference type="GeneID" id="94840953"/>
<protein>
    <recommendedName>
        <fullName evidence="5">Glycosyltransferase 61 catalytic domain-containing protein</fullName>
    </recommendedName>
</protein>
<keyword evidence="7" id="KW-1185">Reference proteome</keyword>
<feature type="transmembrane region" description="Helical" evidence="4">
    <location>
        <begin position="12"/>
        <end position="30"/>
    </location>
</feature>
<evidence type="ECO:0000256" key="1">
    <source>
        <dbReference type="ARBA" id="ARBA00022676"/>
    </source>
</evidence>
<evidence type="ECO:0000313" key="7">
    <source>
        <dbReference type="Proteomes" id="UP000179807"/>
    </source>
</evidence>
<keyword evidence="3" id="KW-0325">Glycoprotein</keyword>
<evidence type="ECO:0000259" key="5">
    <source>
        <dbReference type="Pfam" id="PF04577"/>
    </source>
</evidence>
<dbReference type="OrthoDB" id="529273at2759"/>
<dbReference type="EMBL" id="MLAK01000808">
    <property type="protein sequence ID" value="OHT04019.1"/>
    <property type="molecule type" value="Genomic_DNA"/>
</dbReference>
<dbReference type="GO" id="GO:0016757">
    <property type="term" value="F:glycosyltransferase activity"/>
    <property type="evidence" value="ECO:0007669"/>
    <property type="project" value="UniProtKB-KW"/>
</dbReference>
<reference evidence="6" key="1">
    <citation type="submission" date="2016-10" db="EMBL/GenBank/DDBJ databases">
        <authorList>
            <person name="Benchimol M."/>
            <person name="Almeida L.G."/>
            <person name="Vasconcelos A.T."/>
            <person name="Perreira-Neves A."/>
            <person name="Rosa I.A."/>
            <person name="Tasca T."/>
            <person name="Bogo M.R."/>
            <person name="de Souza W."/>
        </authorList>
    </citation>
    <scope>NUCLEOTIDE SEQUENCE [LARGE SCALE GENOMIC DNA]</scope>
    <source>
        <strain evidence="6">K</strain>
    </source>
</reference>
<keyword evidence="4" id="KW-1133">Transmembrane helix</keyword>
<dbReference type="Pfam" id="PF04577">
    <property type="entry name" value="Glyco_transf_61"/>
    <property type="match status" value="1"/>
</dbReference>
<comment type="caution">
    <text evidence="6">The sequence shown here is derived from an EMBL/GenBank/DDBJ whole genome shotgun (WGS) entry which is preliminary data.</text>
</comment>
<sequence>MRIPRTFPSTKQLIFTYICVFSIIFVEVYYCHYLDVVPYFITFQKEPYLSPDKSHINFIFRKLPKSDTEFTIIGYGVRTRNTLSEFCEKRKCSIPFFIGGFVNFTIFNSEKVLYAQFFDLPKLNFSCSSPNWEDRTCYARNVCFNVGIFAVTSPFSLEFDSNLLTLGSKAPPTDYEEGRLTNRFKSQYSLPQGIPYLNNSSFLMSIFYHLEKEWSLYFDFLLPAYFTLTNDGYTNNFKNHHLVFPYTFCDKVPHLINSLSNHRIICLNRPFCFEELTFGMLKMTNYKLNDIDPPYDFPNRSIESFKSSIYDFFNINYQEQTKFNENTKIVGNEKNKENEKNNVEKSRKIVFLNRKYSRIIMNSDNLFQELQKLFPNDVVSRIDLEMESIKDQILATRDVDVLIGMHGSGLANILWMKKNSTLLEIFPYKLTCKDWLEKACKFLKINYLSYHPESDHETIAETDETLTKCYKGTLKCSSSICQKKLLNQNTNVSIENIKTLIKKSHLLNRI</sequence>
<evidence type="ECO:0000256" key="3">
    <source>
        <dbReference type="ARBA" id="ARBA00023180"/>
    </source>
</evidence>
<dbReference type="VEuPathDB" id="TrichDB:TRFO_28559"/>
<gene>
    <name evidence="6" type="ORF">TRFO_28559</name>
</gene>
<dbReference type="InterPro" id="IPR007657">
    <property type="entry name" value="Glycosyltransferase_61"/>
</dbReference>
<dbReference type="InterPro" id="IPR049625">
    <property type="entry name" value="Glyco_transf_61_cat"/>
</dbReference>
<evidence type="ECO:0000313" key="6">
    <source>
        <dbReference type="EMBL" id="OHT04019.1"/>
    </source>
</evidence>
<keyword evidence="1" id="KW-0328">Glycosyltransferase</keyword>
<evidence type="ECO:0000256" key="2">
    <source>
        <dbReference type="ARBA" id="ARBA00022679"/>
    </source>
</evidence>
<keyword evidence="2" id="KW-0808">Transferase</keyword>
<dbReference type="RefSeq" id="XP_068357155.1">
    <property type="nucleotide sequence ID" value="XM_068506249.1"/>
</dbReference>
<evidence type="ECO:0000256" key="4">
    <source>
        <dbReference type="SAM" id="Phobius"/>
    </source>
</evidence>
<keyword evidence="4" id="KW-0812">Transmembrane</keyword>
<dbReference type="AlphaFoldDB" id="A0A1J4JYF3"/>
<dbReference type="Proteomes" id="UP000179807">
    <property type="component" value="Unassembled WGS sequence"/>
</dbReference>
<proteinExistence type="predicted"/>
<dbReference type="PANTHER" id="PTHR20961">
    <property type="entry name" value="GLYCOSYLTRANSFERASE"/>
    <property type="match status" value="1"/>
</dbReference>
<organism evidence="6 7">
    <name type="scientific">Tritrichomonas foetus</name>
    <dbReference type="NCBI Taxonomy" id="1144522"/>
    <lineage>
        <taxon>Eukaryota</taxon>
        <taxon>Metamonada</taxon>
        <taxon>Parabasalia</taxon>
        <taxon>Tritrichomonadida</taxon>
        <taxon>Tritrichomonadidae</taxon>
        <taxon>Tritrichomonas</taxon>
    </lineage>
</organism>
<keyword evidence="4" id="KW-0472">Membrane</keyword>
<name>A0A1J4JYF3_9EUKA</name>
<feature type="domain" description="Glycosyltransferase 61 catalytic" evidence="5">
    <location>
        <begin position="326"/>
        <end position="422"/>
    </location>
</feature>